<dbReference type="AlphaFoldDB" id="A0A9D0ZB82"/>
<reference evidence="7" key="2">
    <citation type="journal article" date="2021" name="PeerJ">
        <title>Extensive microbial diversity within the chicken gut microbiome revealed by metagenomics and culture.</title>
        <authorList>
            <person name="Gilroy R."/>
            <person name="Ravi A."/>
            <person name="Getino M."/>
            <person name="Pursley I."/>
            <person name="Horton D.L."/>
            <person name="Alikhan N.F."/>
            <person name="Baker D."/>
            <person name="Gharbi K."/>
            <person name="Hall N."/>
            <person name="Watson M."/>
            <person name="Adriaenssens E.M."/>
            <person name="Foster-Nyarko E."/>
            <person name="Jarju S."/>
            <person name="Secka A."/>
            <person name="Antonio M."/>
            <person name="Oren A."/>
            <person name="Chaudhuri R.R."/>
            <person name="La Ragione R."/>
            <person name="Hildebrand F."/>
            <person name="Pallen M.J."/>
        </authorList>
    </citation>
    <scope>NUCLEOTIDE SEQUENCE</scope>
    <source>
        <strain evidence="7">ChiSxjej2B14-6234</strain>
    </source>
</reference>
<feature type="transmembrane region" description="Helical" evidence="5">
    <location>
        <begin position="53"/>
        <end position="73"/>
    </location>
</feature>
<evidence type="ECO:0000259" key="6">
    <source>
        <dbReference type="Pfam" id="PF04138"/>
    </source>
</evidence>
<evidence type="ECO:0000313" key="8">
    <source>
        <dbReference type="Proteomes" id="UP000886887"/>
    </source>
</evidence>
<evidence type="ECO:0000256" key="2">
    <source>
        <dbReference type="ARBA" id="ARBA00022692"/>
    </source>
</evidence>
<dbReference type="GO" id="GO:0000271">
    <property type="term" value="P:polysaccharide biosynthetic process"/>
    <property type="evidence" value="ECO:0007669"/>
    <property type="project" value="InterPro"/>
</dbReference>
<name>A0A9D0ZB82_9FIRM</name>
<gene>
    <name evidence="7" type="ORF">IAB73_07335</name>
</gene>
<feature type="non-terminal residue" evidence="7">
    <location>
        <position position="1"/>
    </location>
</feature>
<feature type="transmembrane region" description="Helical" evidence="5">
    <location>
        <begin position="29"/>
        <end position="47"/>
    </location>
</feature>
<dbReference type="Proteomes" id="UP000886887">
    <property type="component" value="Unassembled WGS sequence"/>
</dbReference>
<keyword evidence="4 5" id="KW-0472">Membrane</keyword>
<reference evidence="7" key="1">
    <citation type="submission" date="2020-10" db="EMBL/GenBank/DDBJ databases">
        <authorList>
            <person name="Gilroy R."/>
        </authorList>
    </citation>
    <scope>NUCLEOTIDE SEQUENCE</scope>
    <source>
        <strain evidence="7">ChiSxjej2B14-6234</strain>
    </source>
</reference>
<dbReference type="GO" id="GO:0016020">
    <property type="term" value="C:membrane"/>
    <property type="evidence" value="ECO:0007669"/>
    <property type="project" value="UniProtKB-SubCell"/>
</dbReference>
<comment type="caution">
    <text evidence="7">The sequence shown here is derived from an EMBL/GenBank/DDBJ whole genome shotgun (WGS) entry which is preliminary data.</text>
</comment>
<evidence type="ECO:0000256" key="4">
    <source>
        <dbReference type="ARBA" id="ARBA00023136"/>
    </source>
</evidence>
<keyword evidence="3 5" id="KW-1133">Transmembrane helix</keyword>
<evidence type="ECO:0000256" key="1">
    <source>
        <dbReference type="ARBA" id="ARBA00004141"/>
    </source>
</evidence>
<protein>
    <submittedName>
        <fullName evidence="7">GtrA family protein</fullName>
    </submittedName>
</protein>
<proteinExistence type="predicted"/>
<dbReference type="EMBL" id="DVFJ01000026">
    <property type="protein sequence ID" value="HIQ72001.1"/>
    <property type="molecule type" value="Genomic_DNA"/>
</dbReference>
<dbReference type="Pfam" id="PF04138">
    <property type="entry name" value="GtrA_DPMS_TM"/>
    <property type="match status" value="1"/>
</dbReference>
<sequence>PVQKSRGGYVFHMGNQTKKEKLKALLKTYAAYSFTGLILSELLLYVWISIFEISVYVAPVINLIICLPINFWINKIWAFKN</sequence>
<dbReference type="InterPro" id="IPR007267">
    <property type="entry name" value="GtrA_DPMS_TM"/>
</dbReference>
<organism evidence="7 8">
    <name type="scientific">Candidatus Onthenecus intestinigallinarum</name>
    <dbReference type="NCBI Taxonomy" id="2840875"/>
    <lineage>
        <taxon>Bacteria</taxon>
        <taxon>Bacillati</taxon>
        <taxon>Bacillota</taxon>
        <taxon>Clostridia</taxon>
        <taxon>Eubacteriales</taxon>
        <taxon>Candidatus Onthenecus</taxon>
    </lineage>
</organism>
<keyword evidence="2 5" id="KW-0812">Transmembrane</keyword>
<evidence type="ECO:0000313" key="7">
    <source>
        <dbReference type="EMBL" id="HIQ72001.1"/>
    </source>
</evidence>
<evidence type="ECO:0000256" key="5">
    <source>
        <dbReference type="SAM" id="Phobius"/>
    </source>
</evidence>
<accession>A0A9D0ZB82</accession>
<feature type="domain" description="GtrA/DPMS transmembrane" evidence="6">
    <location>
        <begin position="10"/>
        <end position="79"/>
    </location>
</feature>
<comment type="subcellular location">
    <subcellularLocation>
        <location evidence="1">Membrane</location>
        <topology evidence="1">Multi-pass membrane protein</topology>
    </subcellularLocation>
</comment>
<evidence type="ECO:0000256" key="3">
    <source>
        <dbReference type="ARBA" id="ARBA00022989"/>
    </source>
</evidence>